<accession>A0A1Y5R654</accession>
<dbReference type="Pfam" id="PF13795">
    <property type="entry name" value="HupE_UreJ_2"/>
    <property type="match status" value="1"/>
</dbReference>
<feature type="transmembrane region" description="Helical" evidence="1">
    <location>
        <begin position="147"/>
        <end position="171"/>
    </location>
</feature>
<organism evidence="2 3">
    <name type="scientific">Roseovarius litorisediminis</name>
    <dbReference type="NCBI Taxonomy" id="1312363"/>
    <lineage>
        <taxon>Bacteria</taxon>
        <taxon>Pseudomonadati</taxon>
        <taxon>Pseudomonadota</taxon>
        <taxon>Alphaproteobacteria</taxon>
        <taxon>Rhodobacterales</taxon>
        <taxon>Roseobacteraceae</taxon>
        <taxon>Roseovarius</taxon>
    </lineage>
</organism>
<feature type="transmembrane region" description="Helical" evidence="1">
    <location>
        <begin position="237"/>
        <end position="257"/>
    </location>
</feature>
<dbReference type="RefSeq" id="WP_085890303.1">
    <property type="nucleotide sequence ID" value="NZ_FWFL01000001.1"/>
</dbReference>
<protein>
    <submittedName>
        <fullName evidence="2">HupE / UreJ protein</fullName>
    </submittedName>
</protein>
<sequence length="334" mass="36005">MRKALVLLFVVFGAMMPAGLAFGHALEPGYLSIDQVEGGDFRIFWRRPDVGGAPMRLDLELPENCSPRRPPPPRFDGRAWVSTFGSECVDGLSGGRITIHGLEATRTDVLVRHSIPGGTTLTQRLTPDRFVMVVPARPDQISVVASYFGLGFEHILEGWDHLLFVFALLVLIRDSWRLVGAVTAFTVAHSITLAGATLGWVSVPSAPVEATIALSIVFLASELARVTPGRHRLSERFPWLITFSFGLLHGLGFAGALTEIGLPSGEVPLALLAFNLGVEAGQLAFIAVILALGWLGSAIPRVNRFMLNAATRTGAAYVIGCAASFWLIERIAQV</sequence>
<dbReference type="EMBL" id="FWFL01000001">
    <property type="protein sequence ID" value="SLN09525.1"/>
    <property type="molecule type" value="Genomic_DNA"/>
</dbReference>
<proteinExistence type="predicted"/>
<evidence type="ECO:0000313" key="2">
    <source>
        <dbReference type="EMBL" id="SLN09525.1"/>
    </source>
</evidence>
<dbReference type="AlphaFoldDB" id="A0A1Y5R654"/>
<dbReference type="InterPro" id="IPR032809">
    <property type="entry name" value="Put_HupE_UreJ"/>
</dbReference>
<keyword evidence="1" id="KW-1133">Transmembrane helix</keyword>
<feature type="transmembrane region" description="Helical" evidence="1">
    <location>
        <begin position="307"/>
        <end position="328"/>
    </location>
</feature>
<dbReference type="Proteomes" id="UP000193827">
    <property type="component" value="Unassembled WGS sequence"/>
</dbReference>
<name>A0A1Y5R654_9RHOB</name>
<feature type="transmembrane region" description="Helical" evidence="1">
    <location>
        <begin position="269"/>
        <end position="295"/>
    </location>
</feature>
<reference evidence="2 3" key="1">
    <citation type="submission" date="2017-03" db="EMBL/GenBank/DDBJ databases">
        <authorList>
            <person name="Afonso C.L."/>
            <person name="Miller P.J."/>
            <person name="Scott M.A."/>
            <person name="Spackman E."/>
            <person name="Goraichik I."/>
            <person name="Dimitrov K.M."/>
            <person name="Suarez D.L."/>
            <person name="Swayne D.E."/>
        </authorList>
    </citation>
    <scope>NUCLEOTIDE SEQUENCE [LARGE SCALE GENOMIC DNA]</scope>
    <source>
        <strain evidence="2 3">CECT 8287</strain>
    </source>
</reference>
<gene>
    <name evidence="2" type="ORF">PEL8287_00013</name>
</gene>
<feature type="transmembrane region" description="Helical" evidence="1">
    <location>
        <begin position="206"/>
        <end position="225"/>
    </location>
</feature>
<keyword evidence="1" id="KW-0472">Membrane</keyword>
<keyword evidence="3" id="KW-1185">Reference proteome</keyword>
<keyword evidence="1" id="KW-0812">Transmembrane</keyword>
<evidence type="ECO:0000313" key="3">
    <source>
        <dbReference type="Proteomes" id="UP000193827"/>
    </source>
</evidence>
<evidence type="ECO:0000256" key="1">
    <source>
        <dbReference type="SAM" id="Phobius"/>
    </source>
</evidence>
<feature type="transmembrane region" description="Helical" evidence="1">
    <location>
        <begin position="178"/>
        <end position="200"/>
    </location>
</feature>